<feature type="transmembrane region" description="Helical" evidence="1">
    <location>
        <begin position="285"/>
        <end position="306"/>
    </location>
</feature>
<keyword evidence="1" id="KW-0812">Transmembrane</keyword>
<name>A0A1J5SI13_9ZZZZ</name>
<evidence type="ECO:0000259" key="2">
    <source>
        <dbReference type="Pfam" id="PF06580"/>
    </source>
</evidence>
<comment type="caution">
    <text evidence="3">The sequence shown here is derived from an EMBL/GenBank/DDBJ whole genome shotgun (WGS) entry which is preliminary data.</text>
</comment>
<dbReference type="SUPFAM" id="SSF55874">
    <property type="entry name" value="ATPase domain of HSP90 chaperone/DNA topoisomerase II/histidine kinase"/>
    <property type="match status" value="1"/>
</dbReference>
<evidence type="ECO:0000313" key="3">
    <source>
        <dbReference type="EMBL" id="OIR01332.1"/>
    </source>
</evidence>
<feature type="domain" description="Signal transduction histidine kinase internal region" evidence="2">
    <location>
        <begin position="323"/>
        <end position="399"/>
    </location>
</feature>
<dbReference type="Gene3D" id="3.30.565.10">
    <property type="entry name" value="Histidine kinase-like ATPase, C-terminal domain"/>
    <property type="match status" value="1"/>
</dbReference>
<keyword evidence="1" id="KW-1133">Transmembrane helix</keyword>
<reference evidence="3" key="1">
    <citation type="submission" date="2016-10" db="EMBL/GenBank/DDBJ databases">
        <title>Sequence of Gallionella enrichment culture.</title>
        <authorList>
            <person name="Poehlein A."/>
            <person name="Muehling M."/>
            <person name="Daniel R."/>
        </authorList>
    </citation>
    <scope>NUCLEOTIDE SEQUENCE</scope>
</reference>
<dbReference type="GO" id="GO:0016020">
    <property type="term" value="C:membrane"/>
    <property type="evidence" value="ECO:0007669"/>
    <property type="project" value="InterPro"/>
</dbReference>
<dbReference type="Pfam" id="PF06580">
    <property type="entry name" value="His_kinase"/>
    <property type="match status" value="1"/>
</dbReference>
<accession>A0A1J5SI13</accession>
<gene>
    <name evidence="3" type="primary">yehU_1</name>
    <name evidence="3" type="ORF">GALL_166200</name>
</gene>
<sequence length="517" mass="60420">MKKLLLYGNILLCCVLTTKAQNNNGHVITFIAEVPLVIETGIYIDTLANGKNLTTISGKIKIALANRNRAIESDQYFKIAKPVDIRDLQKIEYCYFINNQTKKHWLSLPLQKTDASQFPYDGIIVDTSIRINEKITLQFRWKKNHTIIQQNVFSRPELLPTIFSYRQKNQFDSLDSRIKSKAVEDSKNILKGFDTLTKNRLIVLPGKQLEFLFKKISIHTDSCILFRLREIENKENTAWHLTGHLLTLNTIHSNSSYTLEVKYMGMDAFNNYRIDVLPFWYQTSWARLLFIISFALSITGLPYIFYRYKLRKEKQKRIQIQKQLKTVQSQLNPHFVYNALSSIEALVSGKENDRANEYLSAFSDIMRDTLRNSELLLISLSEDIEMLEKYISIEQLRFEFNYIMEIDTELDIDTIEFPPMLLQPTVENAVKHGVSGLGREGLIRILFLKNEKNLTVIIQDNGKEKNGNIKDGHGYGILFTKERIKHLKKLYQKEKIEYRIVYNENSTIVRFIFENWL</sequence>
<dbReference type="InterPro" id="IPR050640">
    <property type="entry name" value="Bact_2-comp_sensor_kinase"/>
</dbReference>
<dbReference type="AlphaFoldDB" id="A0A1J5SI13"/>
<protein>
    <submittedName>
        <fullName evidence="3">Sensor histidine kinase YehU</fullName>
        <ecNumber evidence="3">2.7.13.3</ecNumber>
    </submittedName>
</protein>
<keyword evidence="3" id="KW-0418">Kinase</keyword>
<organism evidence="3">
    <name type="scientific">mine drainage metagenome</name>
    <dbReference type="NCBI Taxonomy" id="410659"/>
    <lineage>
        <taxon>unclassified sequences</taxon>
        <taxon>metagenomes</taxon>
        <taxon>ecological metagenomes</taxon>
    </lineage>
</organism>
<dbReference type="PANTHER" id="PTHR34220:SF7">
    <property type="entry name" value="SENSOR HISTIDINE KINASE YPDA"/>
    <property type="match status" value="1"/>
</dbReference>
<keyword evidence="3" id="KW-0808">Transferase</keyword>
<dbReference type="InterPro" id="IPR010559">
    <property type="entry name" value="Sig_transdc_His_kin_internal"/>
</dbReference>
<dbReference type="EC" id="2.7.13.3" evidence="3"/>
<proteinExistence type="predicted"/>
<dbReference type="InterPro" id="IPR036890">
    <property type="entry name" value="HATPase_C_sf"/>
</dbReference>
<dbReference type="PANTHER" id="PTHR34220">
    <property type="entry name" value="SENSOR HISTIDINE KINASE YPDA"/>
    <property type="match status" value="1"/>
</dbReference>
<dbReference type="EMBL" id="MLJW01000085">
    <property type="protein sequence ID" value="OIR01332.1"/>
    <property type="molecule type" value="Genomic_DNA"/>
</dbReference>
<keyword evidence="1" id="KW-0472">Membrane</keyword>
<dbReference type="GO" id="GO:0000155">
    <property type="term" value="F:phosphorelay sensor kinase activity"/>
    <property type="evidence" value="ECO:0007669"/>
    <property type="project" value="InterPro"/>
</dbReference>
<evidence type="ECO:0000256" key="1">
    <source>
        <dbReference type="SAM" id="Phobius"/>
    </source>
</evidence>